<keyword evidence="2" id="KW-1185">Reference proteome</keyword>
<name>A0AAD3HBY1_9STRA</name>
<evidence type="ECO:0000313" key="2">
    <source>
        <dbReference type="Proteomes" id="UP001054902"/>
    </source>
</evidence>
<reference evidence="1 2" key="1">
    <citation type="journal article" date="2021" name="Sci. Rep.">
        <title>The genome of the diatom Chaetoceros tenuissimus carries an ancient integrated fragment of an extant virus.</title>
        <authorList>
            <person name="Hongo Y."/>
            <person name="Kimura K."/>
            <person name="Takaki Y."/>
            <person name="Yoshida Y."/>
            <person name="Baba S."/>
            <person name="Kobayashi G."/>
            <person name="Nagasaki K."/>
            <person name="Hano T."/>
            <person name="Tomaru Y."/>
        </authorList>
    </citation>
    <scope>NUCLEOTIDE SEQUENCE [LARGE SCALE GENOMIC DNA]</scope>
    <source>
        <strain evidence="1 2">NIES-3715</strain>
    </source>
</reference>
<gene>
    <name evidence="1" type="ORF">CTEN210_14633</name>
</gene>
<comment type="caution">
    <text evidence="1">The sequence shown here is derived from an EMBL/GenBank/DDBJ whole genome shotgun (WGS) entry which is preliminary data.</text>
</comment>
<evidence type="ECO:0000313" key="1">
    <source>
        <dbReference type="EMBL" id="GFH58157.1"/>
    </source>
</evidence>
<sequence>MFSIFTKLKQWLLAQSGFLGSETTVSDSNSLEYDLFPTPGRKRTPNNLPDYLQDEPWMDNDEVLEMFRPYVEKIIVSQNAAVRTSPPESEEEGLMTMEEWHQYLEKRKQLGGNTNSCNL</sequence>
<dbReference type="Proteomes" id="UP001054902">
    <property type="component" value="Unassembled WGS sequence"/>
</dbReference>
<dbReference type="AlphaFoldDB" id="A0AAD3HBY1"/>
<dbReference type="EMBL" id="BLLK01000061">
    <property type="protein sequence ID" value="GFH58157.1"/>
    <property type="molecule type" value="Genomic_DNA"/>
</dbReference>
<accession>A0AAD3HBY1</accession>
<proteinExistence type="predicted"/>
<organism evidence="1 2">
    <name type="scientific">Chaetoceros tenuissimus</name>
    <dbReference type="NCBI Taxonomy" id="426638"/>
    <lineage>
        <taxon>Eukaryota</taxon>
        <taxon>Sar</taxon>
        <taxon>Stramenopiles</taxon>
        <taxon>Ochrophyta</taxon>
        <taxon>Bacillariophyta</taxon>
        <taxon>Coscinodiscophyceae</taxon>
        <taxon>Chaetocerotophycidae</taxon>
        <taxon>Chaetocerotales</taxon>
        <taxon>Chaetocerotaceae</taxon>
        <taxon>Chaetoceros</taxon>
    </lineage>
</organism>
<protein>
    <submittedName>
        <fullName evidence="1">Uncharacterized protein</fullName>
    </submittedName>
</protein>